<dbReference type="Gene3D" id="2.30.110.10">
    <property type="entry name" value="Electron Transport, Fmn-binding Protein, Chain A"/>
    <property type="match status" value="1"/>
</dbReference>
<evidence type="ECO:0000313" key="2">
    <source>
        <dbReference type="EMBL" id="BBD07986.1"/>
    </source>
</evidence>
<keyword evidence="3" id="KW-1185">Reference proteome</keyword>
<reference evidence="2 3" key="1">
    <citation type="journal article" date="2018" name="Sci. Adv.">
        <title>Multi-heme cytochromes provide a pathway for survival in energy-limited environments.</title>
        <authorList>
            <person name="Deng X."/>
            <person name="Dohmae N."/>
            <person name="Nealson K.H."/>
            <person name="Hashimoto K."/>
            <person name="Okamoto A."/>
        </authorList>
    </citation>
    <scope>NUCLEOTIDE SEQUENCE [LARGE SCALE GENOMIC DNA]</scope>
    <source>
        <strain evidence="2 3">IS5</strain>
    </source>
</reference>
<organism evidence="2 3">
    <name type="scientific">Desulfovibrio ferrophilus</name>
    <dbReference type="NCBI Taxonomy" id="241368"/>
    <lineage>
        <taxon>Bacteria</taxon>
        <taxon>Pseudomonadati</taxon>
        <taxon>Thermodesulfobacteriota</taxon>
        <taxon>Desulfovibrionia</taxon>
        <taxon>Desulfovibrionales</taxon>
        <taxon>Desulfovibrionaceae</taxon>
        <taxon>Desulfovibrio</taxon>
    </lineage>
</organism>
<accession>A0A2Z6AXW3</accession>
<dbReference type="Proteomes" id="UP000269883">
    <property type="component" value="Chromosome"/>
</dbReference>
<dbReference type="KEGG" id="dfl:DFE_1260"/>
<name>A0A2Z6AXW3_9BACT</name>
<feature type="domain" description="Pyridoxamine 5'-phosphate oxidase N-terminal" evidence="1">
    <location>
        <begin position="8"/>
        <end position="93"/>
    </location>
</feature>
<dbReference type="Pfam" id="PF01243">
    <property type="entry name" value="PNPOx_N"/>
    <property type="match status" value="1"/>
</dbReference>
<evidence type="ECO:0000259" key="1">
    <source>
        <dbReference type="Pfam" id="PF01243"/>
    </source>
</evidence>
<sequence>MQSNIPWDEIKNLFSKVKSCSMATVDEDGTPRVSPIGSVFLSNEGRGHYFEHFPKGMRNNLDRDPRLAIMAVHPGMGYWFRSLWRGRFVTHPALRLICEASKRRKATQTEIDAWMAKVRPFKYFKGHDLLWKNMGHLREFKILRVEPVNLGRMTP</sequence>
<dbReference type="InterPro" id="IPR011576">
    <property type="entry name" value="Pyridox_Oxase_N"/>
</dbReference>
<dbReference type="InterPro" id="IPR012349">
    <property type="entry name" value="Split_barrel_FMN-bd"/>
</dbReference>
<dbReference type="EMBL" id="AP017378">
    <property type="protein sequence ID" value="BBD07986.1"/>
    <property type="molecule type" value="Genomic_DNA"/>
</dbReference>
<dbReference type="SUPFAM" id="SSF50475">
    <property type="entry name" value="FMN-binding split barrel"/>
    <property type="match status" value="1"/>
</dbReference>
<dbReference type="OrthoDB" id="1161330at2"/>
<proteinExistence type="predicted"/>
<dbReference type="AlphaFoldDB" id="A0A2Z6AXW3"/>
<gene>
    <name evidence="2" type="ORF">DFE_1260</name>
</gene>
<evidence type="ECO:0000313" key="3">
    <source>
        <dbReference type="Proteomes" id="UP000269883"/>
    </source>
</evidence>
<protein>
    <submittedName>
        <fullName evidence="2">Pyridoxamine 5'-phosphate oxidase-related FMN-binding</fullName>
    </submittedName>
</protein>
<dbReference type="RefSeq" id="WP_126377717.1">
    <property type="nucleotide sequence ID" value="NZ_AP017378.1"/>
</dbReference>